<dbReference type="OrthoDB" id="406505at2759"/>
<dbReference type="SUPFAM" id="SSF50685">
    <property type="entry name" value="Barwin-like endoglucanases"/>
    <property type="match status" value="1"/>
</dbReference>
<protein>
    <submittedName>
        <fullName evidence="7">Ripening-related protein 1</fullName>
    </submittedName>
</protein>
<feature type="signal peptide" evidence="5">
    <location>
        <begin position="1"/>
        <end position="37"/>
    </location>
</feature>
<dbReference type="Pfam" id="PF24300">
    <property type="entry name" value="KWL1"/>
    <property type="match status" value="1"/>
</dbReference>
<dbReference type="RefSeq" id="XP_016475877.1">
    <property type="nucleotide sequence ID" value="XM_016620391.1"/>
</dbReference>
<dbReference type="InterPro" id="IPR036908">
    <property type="entry name" value="RlpA-like_sf"/>
</dbReference>
<dbReference type="CDD" id="cd22270">
    <property type="entry name" value="DPBB_kiwellin-like"/>
    <property type="match status" value="1"/>
</dbReference>
<evidence type="ECO:0000313" key="7">
    <source>
        <dbReference type="RefSeq" id="XP_016475877.1"/>
    </source>
</evidence>
<dbReference type="Proteomes" id="UP000790787">
    <property type="component" value="Chromosome 1"/>
</dbReference>
<organism evidence="6 7">
    <name type="scientific">Nicotiana tabacum</name>
    <name type="common">Common tobacco</name>
    <dbReference type="NCBI Taxonomy" id="4097"/>
    <lineage>
        <taxon>Eukaryota</taxon>
        <taxon>Viridiplantae</taxon>
        <taxon>Streptophyta</taxon>
        <taxon>Embryophyta</taxon>
        <taxon>Tracheophyta</taxon>
        <taxon>Spermatophyta</taxon>
        <taxon>Magnoliopsida</taxon>
        <taxon>eudicotyledons</taxon>
        <taxon>Gunneridae</taxon>
        <taxon>Pentapetalae</taxon>
        <taxon>asterids</taxon>
        <taxon>lamiids</taxon>
        <taxon>Solanales</taxon>
        <taxon>Solanaceae</taxon>
        <taxon>Nicotianoideae</taxon>
        <taxon>Nicotianeae</taxon>
        <taxon>Nicotiana</taxon>
    </lineage>
</organism>
<keyword evidence="6" id="KW-1185">Reference proteome</keyword>
<comment type="similarity">
    <text evidence="2">Belongs to the kiwellin family.</text>
</comment>
<dbReference type="InterPro" id="IPR039271">
    <property type="entry name" value="Kiwellin-like"/>
</dbReference>
<keyword evidence="4 5" id="KW-0732">Signal</keyword>
<evidence type="ECO:0000313" key="6">
    <source>
        <dbReference type="Proteomes" id="UP000790787"/>
    </source>
</evidence>
<dbReference type="Gene3D" id="2.40.40.10">
    <property type="entry name" value="RlpA-like domain"/>
    <property type="match status" value="1"/>
</dbReference>
<evidence type="ECO:0000256" key="4">
    <source>
        <dbReference type="ARBA" id="ARBA00022729"/>
    </source>
</evidence>
<dbReference type="KEGG" id="nta:107797490"/>
<dbReference type="OMA" id="CDDNCCE"/>
<accession>A0A1S4AGR8</accession>
<reference evidence="6" key="1">
    <citation type="journal article" date="2014" name="Nat. Commun.">
        <title>The tobacco genome sequence and its comparison with those of tomato and potato.</title>
        <authorList>
            <person name="Sierro N."/>
            <person name="Battey J.N."/>
            <person name="Ouadi S."/>
            <person name="Bakaher N."/>
            <person name="Bovet L."/>
            <person name="Willig A."/>
            <person name="Goepfert S."/>
            <person name="Peitsch M.C."/>
            <person name="Ivanov N.V."/>
        </authorList>
    </citation>
    <scope>NUCLEOTIDE SEQUENCE [LARGE SCALE GENOMIC DNA]</scope>
</reference>
<gene>
    <name evidence="7" type="primary">LOC107797490</name>
</gene>
<dbReference type="SMR" id="A0A1S4AGR8"/>
<dbReference type="PANTHER" id="PTHR33191:SF87">
    <property type="entry name" value="RIPENING-RELATED PROTEIN 1"/>
    <property type="match status" value="1"/>
</dbReference>
<name>A0A1S4AGR8_TOBAC</name>
<dbReference type="PaxDb" id="4097-A0A1S4AGR8"/>
<dbReference type="PANTHER" id="PTHR33191">
    <property type="entry name" value="RIPENING-RELATED PROTEIN 2-RELATED"/>
    <property type="match status" value="1"/>
</dbReference>
<dbReference type="GO" id="GO:0005576">
    <property type="term" value="C:extracellular region"/>
    <property type="evidence" value="ECO:0007669"/>
    <property type="project" value="UniProtKB-SubCell"/>
</dbReference>
<evidence type="ECO:0000256" key="2">
    <source>
        <dbReference type="ARBA" id="ARBA00005592"/>
    </source>
</evidence>
<sequence>MKLIIAKMNKGIYFSLIHFVTFLILFSLVCTNTLVEAQKCKPSGKIKGKKPPKDQCSPGDECCKEGKFYTTYKCSPPVTGHTKAILTINDFDKGGDGGGPSECSGTYYHNSIPVVALSTGWYSKGRRCFENITIHANGKSVKAMVVDECDSGEGCDAPHAYQPPCPNNIVDASEAVWKALGVPKKDWGWLDISWSE</sequence>
<dbReference type="STRING" id="4097.A0A1S4AGR8"/>
<evidence type="ECO:0000256" key="3">
    <source>
        <dbReference type="ARBA" id="ARBA00022525"/>
    </source>
</evidence>
<dbReference type="GeneID" id="107797490"/>
<reference evidence="7" key="2">
    <citation type="submission" date="2025-08" db="UniProtKB">
        <authorList>
            <consortium name="RefSeq"/>
        </authorList>
    </citation>
    <scope>IDENTIFICATION</scope>
    <source>
        <tissue evidence="7">Leaf</tissue>
    </source>
</reference>
<evidence type="ECO:0000256" key="5">
    <source>
        <dbReference type="SAM" id="SignalP"/>
    </source>
</evidence>
<comment type="subcellular location">
    <subcellularLocation>
        <location evidence="1">Secreted</location>
    </subcellularLocation>
</comment>
<feature type="chain" id="PRO_5010208484" evidence="5">
    <location>
        <begin position="38"/>
        <end position="196"/>
    </location>
</feature>
<dbReference type="AlphaFoldDB" id="A0A1S4AGR8"/>
<proteinExistence type="inferred from homology"/>
<keyword evidence="3" id="KW-0964">Secreted</keyword>
<evidence type="ECO:0000256" key="1">
    <source>
        <dbReference type="ARBA" id="ARBA00004613"/>
    </source>
</evidence>